<protein>
    <submittedName>
        <fullName evidence="1">Peroxide stress protein YaaA</fullName>
    </submittedName>
</protein>
<dbReference type="Proteomes" id="UP000264179">
    <property type="component" value="Unassembled WGS sequence"/>
</dbReference>
<feature type="non-terminal residue" evidence="1">
    <location>
        <position position="1"/>
    </location>
</feature>
<dbReference type="PANTHER" id="PTHR30283:SF4">
    <property type="entry name" value="PEROXIDE STRESS RESISTANCE PROTEIN YAAA"/>
    <property type="match status" value="1"/>
</dbReference>
<name>A0A3D5NCH4_9PROT</name>
<reference evidence="1 2" key="1">
    <citation type="journal article" date="2018" name="Nat. Biotechnol.">
        <title>A standardized bacterial taxonomy based on genome phylogeny substantially revises the tree of life.</title>
        <authorList>
            <person name="Parks D.H."/>
            <person name="Chuvochina M."/>
            <person name="Waite D.W."/>
            <person name="Rinke C."/>
            <person name="Skarshewski A."/>
            <person name="Chaumeil P.A."/>
            <person name="Hugenholtz P."/>
        </authorList>
    </citation>
    <scope>NUCLEOTIDE SEQUENCE [LARGE SCALE GENOMIC DNA]</scope>
    <source>
        <strain evidence="1">UBA9881</strain>
    </source>
</reference>
<dbReference type="GO" id="GO:0033194">
    <property type="term" value="P:response to hydroperoxide"/>
    <property type="evidence" value="ECO:0007669"/>
    <property type="project" value="TreeGrafter"/>
</dbReference>
<evidence type="ECO:0000313" key="1">
    <source>
        <dbReference type="EMBL" id="HCW68342.1"/>
    </source>
</evidence>
<dbReference type="InterPro" id="IPR005583">
    <property type="entry name" value="YaaA"/>
</dbReference>
<dbReference type="GO" id="GO:0005829">
    <property type="term" value="C:cytosol"/>
    <property type="evidence" value="ECO:0007669"/>
    <property type="project" value="TreeGrafter"/>
</dbReference>
<dbReference type="EMBL" id="DPOP01000114">
    <property type="protein sequence ID" value="HCW68342.1"/>
    <property type="molecule type" value="Genomic_DNA"/>
</dbReference>
<dbReference type="PANTHER" id="PTHR30283">
    <property type="entry name" value="PEROXIDE STRESS RESPONSE PROTEIN YAAA"/>
    <property type="match status" value="1"/>
</dbReference>
<gene>
    <name evidence="1" type="ORF">DHR80_14320</name>
</gene>
<accession>A0A3D5NCH4</accession>
<proteinExistence type="predicted"/>
<comment type="caution">
    <text evidence="1">The sequence shown here is derived from an EMBL/GenBank/DDBJ whole genome shotgun (WGS) entry which is preliminary data.</text>
</comment>
<dbReference type="AlphaFoldDB" id="A0A3D5NCH4"/>
<organism evidence="1 2">
    <name type="scientific">Thalassospira lucentensis</name>
    <dbReference type="NCBI Taxonomy" id="168935"/>
    <lineage>
        <taxon>Bacteria</taxon>
        <taxon>Pseudomonadati</taxon>
        <taxon>Pseudomonadota</taxon>
        <taxon>Alphaproteobacteria</taxon>
        <taxon>Rhodospirillales</taxon>
        <taxon>Thalassospiraceae</taxon>
        <taxon>Thalassospira</taxon>
    </lineage>
</organism>
<sequence length="72" mass="8079">GPVITPVFKEVKAGVAKVIGFSAKRARGMMARFMIDNRLETPEGLKKFAVDGYGYQDDLSTETEWVFTRVHD</sequence>
<evidence type="ECO:0000313" key="2">
    <source>
        <dbReference type="Proteomes" id="UP000264179"/>
    </source>
</evidence>
<dbReference type="RefSeq" id="WP_277278041.1">
    <property type="nucleotide sequence ID" value="NZ_DPOP01000114.1"/>
</dbReference>
<dbReference type="Pfam" id="PF03883">
    <property type="entry name" value="H2O2_YaaD"/>
    <property type="match status" value="1"/>
</dbReference>